<feature type="domain" description="eCIS core" evidence="2">
    <location>
        <begin position="23"/>
        <end position="96"/>
    </location>
</feature>
<gene>
    <name evidence="3" type="ORF">OV287_07770</name>
</gene>
<dbReference type="EMBL" id="JAPNKA010000001">
    <property type="protein sequence ID" value="MCY1074381.1"/>
    <property type="molecule type" value="Genomic_DNA"/>
</dbReference>
<dbReference type="Pfam" id="PF13699">
    <property type="entry name" value="eCIS_core"/>
    <property type="match status" value="1"/>
</dbReference>
<protein>
    <submittedName>
        <fullName evidence="3">DUF4157 domain-containing protein</fullName>
    </submittedName>
</protein>
<evidence type="ECO:0000313" key="3">
    <source>
        <dbReference type="EMBL" id="MCY1074381.1"/>
    </source>
</evidence>
<evidence type="ECO:0000256" key="1">
    <source>
        <dbReference type="SAM" id="MobiDB-lite"/>
    </source>
</evidence>
<evidence type="ECO:0000313" key="4">
    <source>
        <dbReference type="Proteomes" id="UP001207654"/>
    </source>
</evidence>
<feature type="region of interest" description="Disordered" evidence="1">
    <location>
        <begin position="456"/>
        <end position="476"/>
    </location>
</feature>
<feature type="compositionally biased region" description="Basic and acidic residues" evidence="1">
    <location>
        <begin position="460"/>
        <end position="476"/>
    </location>
</feature>
<evidence type="ECO:0000259" key="2">
    <source>
        <dbReference type="Pfam" id="PF13699"/>
    </source>
</evidence>
<reference evidence="3 4" key="1">
    <citation type="submission" date="2022-11" db="EMBL/GenBank/DDBJ databases">
        <title>Minimal conservation of predation-associated metabolite biosynthetic gene clusters underscores biosynthetic potential of Myxococcota including descriptions for ten novel species: Archangium lansinium sp. nov., Myxococcus landrumus sp. nov., Nannocystis bai.</title>
        <authorList>
            <person name="Ahearne A."/>
            <person name="Stevens C."/>
            <person name="Phillips K."/>
        </authorList>
    </citation>
    <scope>NUCLEOTIDE SEQUENCE [LARGE SCALE GENOMIC DNA]</scope>
    <source>
        <strain evidence="3 4">MIWBW</strain>
    </source>
</reference>
<sequence length="605" mass="67091">MSRSSVPLPSSVLGQLQPGSGKPLPPLLLRHMESYFGADFSGVRLHLSPEPKRLGARAFTLGSHIFIDPQQYQPDTASGRELLAHELAHVLQQRSGRVSVPAGVLPIVFEDRALEAEAAFMGALAGTLRPAPKAFATPRGDSSRRATEATGIPAGVVQMARFSADGSLLNSFSSKVYSYHDTESPKAFGAWIDYLQAQNAQQTLHKLRTSLAQLRGGTRGERIAASRVQHALDVLSWAPLNGGYSALARLPRRRWWKIFIEGRHHAEPNGPLYFDLDQSPGFYDTMTRAFEQELLPKQGNSLIDAKKYDELHRLVVDGVLRSTDSKKTNFEPVPHQQSSNSTTFPMTLPPQVPNAFGLQEMELAGELGKKSSSTTATSLYEKVLTRQGEQYVIQTNYRASEMPRKVQALLDRYYKDLESAASTRDLVKRVQELKAQSRTLYQSSSFFSRTLSTLSSTLSGHDEKDDKEENERQLKNAEEDYSRNVLRAIVRLVRALHVGHFYTDANGRLNTMLLLNKLLLQNGFSPVILNDNAIFGGRMNIEQLRLQVEAGLKAFDDEVKDASTELQVQLVAGEVAATQSLLRQVGINVGVPVLGVLVTYYFWPS</sequence>
<comment type="caution">
    <text evidence="3">The sequence shown here is derived from an EMBL/GenBank/DDBJ whole genome shotgun (WGS) entry which is preliminary data.</text>
</comment>
<keyword evidence="4" id="KW-1185">Reference proteome</keyword>
<proteinExistence type="predicted"/>
<dbReference type="Proteomes" id="UP001207654">
    <property type="component" value="Unassembled WGS sequence"/>
</dbReference>
<organism evidence="3 4">
    <name type="scientific">Archangium lansingense</name>
    <dbReference type="NCBI Taxonomy" id="2995310"/>
    <lineage>
        <taxon>Bacteria</taxon>
        <taxon>Pseudomonadati</taxon>
        <taxon>Myxococcota</taxon>
        <taxon>Myxococcia</taxon>
        <taxon>Myxococcales</taxon>
        <taxon>Cystobacterineae</taxon>
        <taxon>Archangiaceae</taxon>
        <taxon>Archangium</taxon>
    </lineage>
</organism>
<dbReference type="RefSeq" id="WP_267533350.1">
    <property type="nucleotide sequence ID" value="NZ_JAPNKA010000001.1"/>
</dbReference>
<accession>A0ABT3ZYI6</accession>
<dbReference type="InterPro" id="IPR025295">
    <property type="entry name" value="eCIS_core_dom"/>
</dbReference>
<name>A0ABT3ZYI6_9BACT</name>
<feature type="compositionally biased region" description="Polar residues" evidence="1">
    <location>
        <begin position="335"/>
        <end position="345"/>
    </location>
</feature>
<feature type="region of interest" description="Disordered" evidence="1">
    <location>
        <begin position="326"/>
        <end position="347"/>
    </location>
</feature>